<name>A0A2P8F8Y6_9RHOB</name>
<dbReference type="EMBL" id="PYGJ01000012">
    <property type="protein sequence ID" value="PSL18165.1"/>
    <property type="molecule type" value="Genomic_DNA"/>
</dbReference>
<dbReference type="AlphaFoldDB" id="A0A2P8F8Y6"/>
<feature type="domain" description="OmpR/PhoB-type" evidence="3">
    <location>
        <begin position="1"/>
        <end position="53"/>
    </location>
</feature>
<dbReference type="GO" id="GO:0000160">
    <property type="term" value="P:phosphorelay signal transduction system"/>
    <property type="evidence" value="ECO:0007669"/>
    <property type="project" value="InterPro"/>
</dbReference>
<evidence type="ECO:0000259" key="3">
    <source>
        <dbReference type="PROSITE" id="PS51755"/>
    </source>
</evidence>
<evidence type="ECO:0000313" key="5">
    <source>
        <dbReference type="Proteomes" id="UP000240418"/>
    </source>
</evidence>
<gene>
    <name evidence="4" type="ORF">CLV88_11289</name>
</gene>
<evidence type="ECO:0000256" key="1">
    <source>
        <dbReference type="ARBA" id="ARBA00023125"/>
    </source>
</evidence>
<feature type="DNA-binding region" description="OmpR/PhoB-type" evidence="2">
    <location>
        <begin position="1"/>
        <end position="53"/>
    </location>
</feature>
<dbReference type="Proteomes" id="UP000240418">
    <property type="component" value="Unassembled WGS sequence"/>
</dbReference>
<keyword evidence="5" id="KW-1185">Reference proteome</keyword>
<accession>A0A2P8F8Y6</accession>
<dbReference type="OrthoDB" id="54411at2"/>
<keyword evidence="1 2" id="KW-0238">DNA-binding</keyword>
<protein>
    <submittedName>
        <fullName evidence="4">Transcriptional regulator</fullName>
    </submittedName>
</protein>
<dbReference type="SUPFAM" id="SSF46894">
    <property type="entry name" value="C-terminal effector domain of the bipartite response regulators"/>
    <property type="match status" value="1"/>
</dbReference>
<dbReference type="InterPro" id="IPR016032">
    <property type="entry name" value="Sig_transdc_resp-reg_C-effctor"/>
</dbReference>
<comment type="caution">
    <text evidence="4">The sequence shown here is derived from an EMBL/GenBank/DDBJ whole genome shotgun (WGS) entry which is preliminary data.</text>
</comment>
<proteinExistence type="predicted"/>
<evidence type="ECO:0000313" key="4">
    <source>
        <dbReference type="EMBL" id="PSL18165.1"/>
    </source>
</evidence>
<dbReference type="PROSITE" id="PS51755">
    <property type="entry name" value="OMPR_PHOB"/>
    <property type="match status" value="1"/>
</dbReference>
<dbReference type="Pfam" id="PF00486">
    <property type="entry name" value="Trans_reg_C"/>
    <property type="match status" value="1"/>
</dbReference>
<dbReference type="Gene3D" id="1.10.10.10">
    <property type="entry name" value="Winged helix-like DNA-binding domain superfamily/Winged helix DNA-binding domain"/>
    <property type="match status" value="1"/>
</dbReference>
<dbReference type="InterPro" id="IPR001867">
    <property type="entry name" value="OmpR/PhoB-type_DNA-bd"/>
</dbReference>
<reference evidence="4 5" key="1">
    <citation type="submission" date="2018-03" db="EMBL/GenBank/DDBJ databases">
        <title>Genomic Encyclopedia of Archaeal and Bacterial Type Strains, Phase II (KMG-II): from individual species to whole genera.</title>
        <authorList>
            <person name="Goeker M."/>
        </authorList>
    </citation>
    <scope>NUCLEOTIDE SEQUENCE [LARGE SCALE GENOMIC DNA]</scope>
    <source>
        <strain evidence="4 5">DSM 100673</strain>
    </source>
</reference>
<dbReference type="GO" id="GO:0006355">
    <property type="term" value="P:regulation of DNA-templated transcription"/>
    <property type="evidence" value="ECO:0007669"/>
    <property type="project" value="InterPro"/>
</dbReference>
<sequence length="70" mass="7818">MSRERIHDAIWGDVVVGDNSLTNAIIIRKAFGDNARNPSVIETIPKRGYRLIAEVTTLKPPVAKRSFGWV</sequence>
<organism evidence="4 5">
    <name type="scientific">Shimia abyssi</name>
    <dbReference type="NCBI Taxonomy" id="1662395"/>
    <lineage>
        <taxon>Bacteria</taxon>
        <taxon>Pseudomonadati</taxon>
        <taxon>Pseudomonadota</taxon>
        <taxon>Alphaproteobacteria</taxon>
        <taxon>Rhodobacterales</taxon>
        <taxon>Roseobacteraceae</taxon>
    </lineage>
</organism>
<evidence type="ECO:0000256" key="2">
    <source>
        <dbReference type="PROSITE-ProRule" id="PRU01091"/>
    </source>
</evidence>
<dbReference type="GO" id="GO:0003677">
    <property type="term" value="F:DNA binding"/>
    <property type="evidence" value="ECO:0007669"/>
    <property type="project" value="UniProtKB-UniRule"/>
</dbReference>
<dbReference type="InterPro" id="IPR036388">
    <property type="entry name" value="WH-like_DNA-bd_sf"/>
</dbReference>